<evidence type="ECO:0000313" key="2">
    <source>
        <dbReference type="EMBL" id="MBE0346927.1"/>
    </source>
</evidence>
<reference evidence="2 3" key="1">
    <citation type="submission" date="2015-06" db="EMBL/GenBank/DDBJ databases">
        <title>Genome sequence of Pseudoalteromonas peptidolytica.</title>
        <authorList>
            <person name="Xie B.-B."/>
            <person name="Rong J.-C."/>
            <person name="Qin Q.-L."/>
            <person name="Zhang Y.-Z."/>
        </authorList>
    </citation>
    <scope>NUCLEOTIDE SEQUENCE [LARGE SCALE GENOMIC DNA]</scope>
    <source>
        <strain evidence="2 3">F12-50-A1</strain>
    </source>
</reference>
<evidence type="ECO:0000313" key="3">
    <source>
        <dbReference type="Proteomes" id="UP000660708"/>
    </source>
</evidence>
<name>A0A8I0MW17_9GAMM</name>
<protein>
    <recommendedName>
        <fullName evidence="4">SPOR domain-containing protein</fullName>
    </recommendedName>
</protein>
<gene>
    <name evidence="2" type="ORF">PPEP_a3067</name>
</gene>
<feature type="coiled-coil region" evidence="1">
    <location>
        <begin position="21"/>
        <end position="48"/>
    </location>
</feature>
<organism evidence="2 3">
    <name type="scientific">Pseudoalteromonas peptidolytica F12-50-A1</name>
    <dbReference type="NCBI Taxonomy" id="1315280"/>
    <lineage>
        <taxon>Bacteria</taxon>
        <taxon>Pseudomonadati</taxon>
        <taxon>Pseudomonadota</taxon>
        <taxon>Gammaproteobacteria</taxon>
        <taxon>Alteromonadales</taxon>
        <taxon>Pseudoalteromonadaceae</taxon>
        <taxon>Pseudoalteromonas</taxon>
    </lineage>
</organism>
<accession>A0A8I0MW17</accession>
<comment type="caution">
    <text evidence="2">The sequence shown here is derived from an EMBL/GenBank/DDBJ whole genome shotgun (WGS) entry which is preliminary data.</text>
</comment>
<dbReference type="AlphaFoldDB" id="A0A8I0MW17"/>
<dbReference type="Proteomes" id="UP000660708">
    <property type="component" value="Unassembled WGS sequence"/>
</dbReference>
<dbReference type="EMBL" id="AQHF01000024">
    <property type="protein sequence ID" value="MBE0346927.1"/>
    <property type="molecule type" value="Genomic_DNA"/>
</dbReference>
<proteinExistence type="predicted"/>
<keyword evidence="3" id="KW-1185">Reference proteome</keyword>
<sequence>MGCSSQSSELTIGKKTSEYSQEEIEQVIKEWNESKEQIKRLLQSENDLNKLITLLAAQQPLPSSDALLNGNPSVVSHHAEDSTMLRFYAELTPRLTRTAAEKIVLKLNRLLPSLNTITGVSVKAEQKAFGERFFVQMGPLESNRAASMLCKILEKYNEKCRVIKS</sequence>
<keyword evidence="1" id="KW-0175">Coiled coil</keyword>
<evidence type="ECO:0000256" key="1">
    <source>
        <dbReference type="SAM" id="Coils"/>
    </source>
</evidence>
<evidence type="ECO:0008006" key="4">
    <source>
        <dbReference type="Google" id="ProtNLM"/>
    </source>
</evidence>
<dbReference type="RefSeq" id="WP_147390945.1">
    <property type="nucleotide sequence ID" value="NZ_AQHF01000024.1"/>
</dbReference>